<accession>A0A2N3NBE0</accession>
<dbReference type="OrthoDB" id="1746530at2759"/>
<gene>
    <name evidence="8" type="ORF">jhhlp_004371</name>
</gene>
<dbReference type="GO" id="GO:0000166">
    <property type="term" value="F:nucleotide binding"/>
    <property type="evidence" value="ECO:0007669"/>
    <property type="project" value="InterPro"/>
</dbReference>
<dbReference type="PANTHER" id="PTHR15561:SF0">
    <property type="entry name" value="DNA-DIRECTED RNA POLYMERASE III SUBUNIT RPC9"/>
    <property type="match status" value="1"/>
</dbReference>
<evidence type="ECO:0000313" key="9">
    <source>
        <dbReference type="Proteomes" id="UP000233524"/>
    </source>
</evidence>
<keyword evidence="9" id="KW-1185">Reference proteome</keyword>
<evidence type="ECO:0000256" key="6">
    <source>
        <dbReference type="ARBA" id="ARBA00023242"/>
    </source>
</evidence>
<dbReference type="SUPFAM" id="SSF47819">
    <property type="entry name" value="HRDC-like"/>
    <property type="match status" value="1"/>
</dbReference>
<dbReference type="Gene3D" id="1.20.1250.40">
    <property type="match status" value="1"/>
</dbReference>
<dbReference type="InParanoid" id="A0A2N3NBE0"/>
<dbReference type="Proteomes" id="UP000233524">
    <property type="component" value="Unassembled WGS sequence"/>
</dbReference>
<dbReference type="InterPro" id="IPR010997">
    <property type="entry name" value="HRDC-like_sf"/>
</dbReference>
<keyword evidence="4" id="KW-0240">DNA-directed RNA polymerase</keyword>
<dbReference type="GO" id="GO:0006384">
    <property type="term" value="P:transcription initiation at RNA polymerase III promoter"/>
    <property type="evidence" value="ECO:0007669"/>
    <property type="project" value="InterPro"/>
</dbReference>
<dbReference type="FunCoup" id="A0A2N3NBE0">
    <property type="interactions" value="179"/>
</dbReference>
<evidence type="ECO:0000259" key="7">
    <source>
        <dbReference type="SMART" id="SM00657"/>
    </source>
</evidence>
<sequence>MKILEAQNAVLTNYEVYKHLAEQRERYAQDKRRGPPNLETVVREILQYFRTPPNPLSQNPITYTPECVSTLLERLRPYDLSKAEVIMLFNLRPQSVANLNTSIEELEDRFTLEQQEAIIEVVVDVLGQFESAEAQDAAEGDASMTNGDS</sequence>
<dbReference type="VEuPathDB" id="FungiDB:jhhlp_004371"/>
<reference evidence="8 9" key="1">
    <citation type="journal article" date="2017" name="G3 (Bethesda)">
        <title>First Draft Genome Sequence of the Pathogenic Fungus Lomentospora prolificans (Formerly Scedosporium prolificans).</title>
        <authorList>
            <person name="Luo R."/>
            <person name="Zimin A."/>
            <person name="Workman R."/>
            <person name="Fan Y."/>
            <person name="Pertea G."/>
            <person name="Grossman N."/>
            <person name="Wear M.P."/>
            <person name="Jia B."/>
            <person name="Miller H."/>
            <person name="Casadevall A."/>
            <person name="Timp W."/>
            <person name="Zhang S.X."/>
            <person name="Salzberg S.L."/>
        </authorList>
    </citation>
    <scope>NUCLEOTIDE SEQUENCE [LARGE SCALE GENOMIC DNA]</scope>
    <source>
        <strain evidence="8 9">JHH-5317</strain>
    </source>
</reference>
<dbReference type="PANTHER" id="PTHR15561">
    <property type="entry name" value="CALCITONIN GENE-RELATED PEPTIDE-RECEPTOR COMPONENT PROTEIN"/>
    <property type="match status" value="1"/>
</dbReference>
<feature type="domain" description="RNA polymerase Rpb4/RPC9 core" evidence="7">
    <location>
        <begin position="1"/>
        <end position="130"/>
    </location>
</feature>
<comment type="subcellular location">
    <subcellularLocation>
        <location evidence="1">Nucleus</location>
    </subcellularLocation>
</comment>
<proteinExistence type="inferred from homology"/>
<evidence type="ECO:0000256" key="1">
    <source>
        <dbReference type="ARBA" id="ARBA00004123"/>
    </source>
</evidence>
<evidence type="ECO:0000313" key="8">
    <source>
        <dbReference type="EMBL" id="PKS09750.1"/>
    </source>
</evidence>
<dbReference type="EMBL" id="NLAX01000010">
    <property type="protein sequence ID" value="PKS09750.1"/>
    <property type="molecule type" value="Genomic_DNA"/>
</dbReference>
<protein>
    <recommendedName>
        <fullName evidence="3">DNA-directed RNA polymerase III subunit RPC9</fullName>
    </recommendedName>
</protein>
<evidence type="ECO:0000256" key="3">
    <source>
        <dbReference type="ARBA" id="ARBA00016672"/>
    </source>
</evidence>
<dbReference type="InterPro" id="IPR006590">
    <property type="entry name" value="RNA_pol_Rpb4/RPC9_core"/>
</dbReference>
<organism evidence="8 9">
    <name type="scientific">Lomentospora prolificans</name>
    <dbReference type="NCBI Taxonomy" id="41688"/>
    <lineage>
        <taxon>Eukaryota</taxon>
        <taxon>Fungi</taxon>
        <taxon>Dikarya</taxon>
        <taxon>Ascomycota</taxon>
        <taxon>Pezizomycotina</taxon>
        <taxon>Sordariomycetes</taxon>
        <taxon>Hypocreomycetidae</taxon>
        <taxon>Microascales</taxon>
        <taxon>Microascaceae</taxon>
        <taxon>Lomentospora</taxon>
    </lineage>
</organism>
<evidence type="ECO:0000256" key="5">
    <source>
        <dbReference type="ARBA" id="ARBA00023163"/>
    </source>
</evidence>
<evidence type="ECO:0000256" key="2">
    <source>
        <dbReference type="ARBA" id="ARBA00006898"/>
    </source>
</evidence>
<comment type="caution">
    <text evidence="8">The sequence shown here is derived from an EMBL/GenBank/DDBJ whole genome shotgun (WGS) entry which is preliminary data.</text>
</comment>
<dbReference type="InterPro" id="IPR038324">
    <property type="entry name" value="Rpb4/RPC9_sf"/>
</dbReference>
<dbReference type="STRING" id="41688.A0A2N3NBE0"/>
<dbReference type="InterPro" id="IPR005574">
    <property type="entry name" value="Rpb4/RPC9"/>
</dbReference>
<keyword evidence="5" id="KW-0804">Transcription</keyword>
<evidence type="ECO:0000256" key="4">
    <source>
        <dbReference type="ARBA" id="ARBA00022478"/>
    </source>
</evidence>
<keyword evidence="6" id="KW-0539">Nucleus</keyword>
<dbReference type="Pfam" id="PF03874">
    <property type="entry name" value="RNA_pol_Rpb4"/>
    <property type="match status" value="1"/>
</dbReference>
<dbReference type="AlphaFoldDB" id="A0A2N3NBE0"/>
<comment type="similarity">
    <text evidence="2">Belongs to the eukaryotic RPC9 RNA polymerase subunit family.</text>
</comment>
<dbReference type="InterPro" id="IPR038846">
    <property type="entry name" value="RPC9"/>
</dbReference>
<name>A0A2N3NBE0_9PEZI</name>
<dbReference type="GO" id="GO:0005666">
    <property type="term" value="C:RNA polymerase III complex"/>
    <property type="evidence" value="ECO:0007669"/>
    <property type="project" value="InterPro"/>
</dbReference>
<dbReference type="SMART" id="SM00657">
    <property type="entry name" value="RPOL4c"/>
    <property type="match status" value="1"/>
</dbReference>